<dbReference type="SUPFAM" id="SSF56399">
    <property type="entry name" value="ADP-ribosylation"/>
    <property type="match status" value="1"/>
</dbReference>
<sequence>MIMTEAEAECYTSGSYYFGQRFYHGTDWLDAEKILTEGVEIERNESANYGKGFYLSKDRLIAQEVARYRSRPVILEARLKMNKPKAFATNQEALLFMDDNGIDPYGDNSGSLLTTLLQNQGFDGVEIVDLKYVVAFHPEQVAPYRIGGLDE</sequence>
<comment type="caution">
    <text evidence="1">The sequence shown here is derived from an EMBL/GenBank/DDBJ whole genome shotgun (WGS) entry which is preliminary data.</text>
</comment>
<evidence type="ECO:0000313" key="1">
    <source>
        <dbReference type="EMBL" id="MDS3861223.1"/>
    </source>
</evidence>
<name>A0AAE4JXM1_9CYAN</name>
<reference evidence="2" key="1">
    <citation type="submission" date="2023-07" db="EMBL/GenBank/DDBJ databases">
        <authorList>
            <person name="Luz R."/>
            <person name="Cordeiro R."/>
            <person name="Fonseca A."/>
            <person name="Goncalves V."/>
        </authorList>
    </citation>
    <scope>NUCLEOTIDE SEQUENCE [LARGE SCALE GENOMIC DNA]</scope>
    <source>
        <strain evidence="2">BACA0444</strain>
    </source>
</reference>
<dbReference type="AlphaFoldDB" id="A0AAE4JXM1"/>
<dbReference type="Proteomes" id="UP001268256">
    <property type="component" value="Unassembled WGS sequence"/>
</dbReference>
<protein>
    <submittedName>
        <fullName evidence="1">Uncharacterized protein</fullName>
    </submittedName>
</protein>
<evidence type="ECO:0000313" key="2">
    <source>
        <dbReference type="Proteomes" id="UP001268256"/>
    </source>
</evidence>
<keyword evidence="2" id="KW-1185">Reference proteome</keyword>
<accession>A0AAE4JXM1</accession>
<dbReference type="RefSeq" id="WP_322878470.1">
    <property type="nucleotide sequence ID" value="NZ_JAVMIP010000010.1"/>
</dbReference>
<proteinExistence type="predicted"/>
<gene>
    <name evidence="1" type="ORF">RIF25_10435</name>
</gene>
<dbReference type="EMBL" id="JAVMIP010000010">
    <property type="protein sequence ID" value="MDS3861223.1"/>
    <property type="molecule type" value="Genomic_DNA"/>
</dbReference>
<organism evidence="1 2">
    <name type="scientific">Pseudocalidococcus azoricus BACA0444</name>
    <dbReference type="NCBI Taxonomy" id="2918990"/>
    <lineage>
        <taxon>Bacteria</taxon>
        <taxon>Bacillati</taxon>
        <taxon>Cyanobacteriota</taxon>
        <taxon>Cyanophyceae</taxon>
        <taxon>Acaryochloridales</taxon>
        <taxon>Thermosynechococcaceae</taxon>
        <taxon>Pseudocalidococcus</taxon>
        <taxon>Pseudocalidococcus azoricus</taxon>
    </lineage>
</organism>
<dbReference type="Gene3D" id="3.90.175.10">
    <property type="entry name" value="Diphtheria Toxin, domain 1"/>
    <property type="match status" value="1"/>
</dbReference>